<dbReference type="Proteomes" id="UP001375240">
    <property type="component" value="Unassembled WGS sequence"/>
</dbReference>
<proteinExistence type="predicted"/>
<feature type="chain" id="PRO_5044012815" evidence="2">
    <location>
        <begin position="18"/>
        <end position="98"/>
    </location>
</feature>
<feature type="region of interest" description="Disordered" evidence="1">
    <location>
        <begin position="49"/>
        <end position="98"/>
    </location>
</feature>
<reference evidence="3 4" key="1">
    <citation type="submission" date="2019-10" db="EMBL/GenBank/DDBJ databases">
        <authorList>
            <person name="Palmer J.M."/>
        </authorList>
    </citation>
    <scope>NUCLEOTIDE SEQUENCE [LARGE SCALE GENOMIC DNA]</scope>
    <source>
        <strain evidence="3 4">TWF696</strain>
    </source>
</reference>
<evidence type="ECO:0000256" key="2">
    <source>
        <dbReference type="SAM" id="SignalP"/>
    </source>
</evidence>
<evidence type="ECO:0000313" key="3">
    <source>
        <dbReference type="EMBL" id="KAK6336244.1"/>
    </source>
</evidence>
<dbReference type="EMBL" id="JAVHNQ010000011">
    <property type="protein sequence ID" value="KAK6336244.1"/>
    <property type="molecule type" value="Genomic_DNA"/>
</dbReference>
<organism evidence="3 4">
    <name type="scientific">Orbilia brochopaga</name>
    <dbReference type="NCBI Taxonomy" id="3140254"/>
    <lineage>
        <taxon>Eukaryota</taxon>
        <taxon>Fungi</taxon>
        <taxon>Dikarya</taxon>
        <taxon>Ascomycota</taxon>
        <taxon>Pezizomycotina</taxon>
        <taxon>Orbiliomycetes</taxon>
        <taxon>Orbiliales</taxon>
        <taxon>Orbiliaceae</taxon>
        <taxon>Orbilia</taxon>
    </lineage>
</organism>
<name>A0AAV9U5K9_9PEZI</name>
<feature type="compositionally biased region" description="Basic and acidic residues" evidence="1">
    <location>
        <begin position="61"/>
        <end position="75"/>
    </location>
</feature>
<evidence type="ECO:0000256" key="1">
    <source>
        <dbReference type="SAM" id="MobiDB-lite"/>
    </source>
</evidence>
<evidence type="ECO:0000313" key="4">
    <source>
        <dbReference type="Proteomes" id="UP001375240"/>
    </source>
</evidence>
<sequence length="98" mass="10617">MRFTIFLTVAAATAVYAAPILNLPHPQGGNTDGSNGLITRAVDCDDDNAGFEVPKGLPRRPIKEPPLQKREECKKAKGTPANSVPVEETRRIIKEPPL</sequence>
<protein>
    <submittedName>
        <fullName evidence="3">Uncharacterized protein</fullName>
    </submittedName>
</protein>
<comment type="caution">
    <text evidence="3">The sequence shown here is derived from an EMBL/GenBank/DDBJ whole genome shotgun (WGS) entry which is preliminary data.</text>
</comment>
<feature type="signal peptide" evidence="2">
    <location>
        <begin position="1"/>
        <end position="17"/>
    </location>
</feature>
<keyword evidence="4" id="KW-1185">Reference proteome</keyword>
<dbReference type="AlphaFoldDB" id="A0AAV9U5K9"/>
<accession>A0AAV9U5K9</accession>
<keyword evidence="2" id="KW-0732">Signal</keyword>
<gene>
    <name evidence="3" type="ORF">TWF696_001805</name>
</gene>
<feature type="compositionally biased region" description="Basic and acidic residues" evidence="1">
    <location>
        <begin position="87"/>
        <end position="98"/>
    </location>
</feature>